<dbReference type="Pfam" id="PF18863">
    <property type="entry name" value="AbiJ_NTD4"/>
    <property type="match status" value="1"/>
</dbReference>
<protein>
    <recommendedName>
        <fullName evidence="1">HEPN AbiJ-N-terminal domain-containing protein</fullName>
    </recommendedName>
</protein>
<evidence type="ECO:0000313" key="3">
    <source>
        <dbReference type="Proteomes" id="UP000261704"/>
    </source>
</evidence>
<dbReference type="InterPro" id="IPR049503">
    <property type="entry name" value="AbiJ_NTD4"/>
</dbReference>
<dbReference type="EMBL" id="CP032125">
    <property type="protein sequence ID" value="AXX96713.1"/>
    <property type="molecule type" value="Genomic_DNA"/>
</dbReference>
<name>A0A347UCY5_9RHOB</name>
<feature type="domain" description="HEPN AbiJ-N-terminal" evidence="1">
    <location>
        <begin position="3"/>
        <end position="140"/>
    </location>
</feature>
<dbReference type="KEGG" id="pamo:BAR1_01425"/>
<dbReference type="AlphaFoldDB" id="A0A347UCY5"/>
<keyword evidence="3" id="KW-1185">Reference proteome</keyword>
<reference evidence="2 3" key="1">
    <citation type="submission" date="2018-09" db="EMBL/GenBank/DDBJ databases">
        <title>Profundibacter amoris BAR1 gen. nov., sp. nov., a new member of the Roseobacter clade isolated at Lokis Castle Vent Field on the Arctic Mid-Oceanic Ridge.</title>
        <authorList>
            <person name="Le Moine Bauer S."/>
            <person name="Sjoeberg A.G."/>
            <person name="L'Haridon S."/>
            <person name="Stokke R."/>
            <person name="Roalkvam I."/>
            <person name="Steen I.H."/>
            <person name="Dahle H."/>
        </authorList>
    </citation>
    <scope>NUCLEOTIDE SEQUENCE [LARGE SCALE GENOMIC DNA]</scope>
    <source>
        <strain evidence="2 3">BAR1</strain>
    </source>
</reference>
<dbReference type="OrthoDB" id="9786278at2"/>
<proteinExistence type="predicted"/>
<organism evidence="2 3">
    <name type="scientific">Profundibacter amoris</name>
    <dbReference type="NCBI Taxonomy" id="2171755"/>
    <lineage>
        <taxon>Bacteria</taxon>
        <taxon>Pseudomonadati</taxon>
        <taxon>Pseudomonadota</taxon>
        <taxon>Alphaproteobacteria</taxon>
        <taxon>Rhodobacterales</taxon>
        <taxon>Paracoccaceae</taxon>
        <taxon>Profundibacter</taxon>
    </lineage>
</organism>
<dbReference type="Proteomes" id="UP000261704">
    <property type="component" value="Chromosome"/>
</dbReference>
<evidence type="ECO:0000313" key="2">
    <source>
        <dbReference type="EMBL" id="AXX96713.1"/>
    </source>
</evidence>
<evidence type="ECO:0000259" key="1">
    <source>
        <dbReference type="Pfam" id="PF18863"/>
    </source>
</evidence>
<sequence length="261" mass="29671">MDLQIDKVDDALKAGLWDALMLHFFNDVGSEIDVLGNGGYTDTFFNISRRLWHLYYKKTIDSLSSNPLETRWEIRRHFLESDFPETYDFIEFMAQQDNDQFIEFCNRILEREKSVFRFVGNQLAPITNETELAEIEQAVEQTQSETVSKHLGKAVSFYSNRENPDYPHAITESFKAVEEAARLLTGDKNATLGGAIKNLKADGRVHTAFADGVSKLFGWTSDTMRHAAKDQVPETGEAEARFMLVNCSAMANYLLSLSEET</sequence>
<gene>
    <name evidence="2" type="ORF">BAR1_01425</name>
</gene>
<accession>A0A347UCY5</accession>